<accession>A0AA40D680</accession>
<proteinExistence type="inferred from homology"/>
<keyword evidence="4 5" id="KW-0012">Acyltransferase</keyword>
<gene>
    <name evidence="9" type="ORF">DIS24_g2419</name>
</gene>
<dbReference type="EC" id="2.3.2.8" evidence="5"/>
<dbReference type="InterPro" id="IPR017137">
    <property type="entry name" value="Arg-tRNA-P_Trfase_1_euk"/>
</dbReference>
<evidence type="ECO:0000256" key="3">
    <source>
        <dbReference type="ARBA" id="ARBA00022786"/>
    </source>
</evidence>
<dbReference type="GO" id="GO:0005737">
    <property type="term" value="C:cytoplasm"/>
    <property type="evidence" value="ECO:0007669"/>
    <property type="project" value="TreeGrafter"/>
</dbReference>
<evidence type="ECO:0000313" key="10">
    <source>
        <dbReference type="Proteomes" id="UP001175001"/>
    </source>
</evidence>
<keyword evidence="2 5" id="KW-0808">Transferase</keyword>
<dbReference type="Pfam" id="PF04377">
    <property type="entry name" value="ATE_C"/>
    <property type="match status" value="1"/>
</dbReference>
<dbReference type="Proteomes" id="UP001175001">
    <property type="component" value="Unassembled WGS sequence"/>
</dbReference>
<comment type="catalytic activity">
    <reaction evidence="5">
        <text>an N-terminal L-alpha-aminoacyl-[protein] + L-arginyl-tRNA(Arg) = an N-terminal L-arginyl-L-aminoacyl-[protein] + tRNA(Arg) + H(+)</text>
        <dbReference type="Rhea" id="RHEA:10208"/>
        <dbReference type="Rhea" id="RHEA-COMP:9658"/>
        <dbReference type="Rhea" id="RHEA-COMP:9673"/>
        <dbReference type="Rhea" id="RHEA-COMP:10636"/>
        <dbReference type="Rhea" id="RHEA-COMP:10638"/>
        <dbReference type="ChEBI" id="CHEBI:15378"/>
        <dbReference type="ChEBI" id="CHEBI:78442"/>
        <dbReference type="ChEBI" id="CHEBI:78513"/>
        <dbReference type="ChEBI" id="CHEBI:78597"/>
        <dbReference type="ChEBI" id="CHEBI:83562"/>
        <dbReference type="EC" id="2.3.2.8"/>
    </reaction>
</comment>
<dbReference type="AlphaFoldDB" id="A0AA40D680"/>
<evidence type="ECO:0000259" key="7">
    <source>
        <dbReference type="Pfam" id="PF04376"/>
    </source>
</evidence>
<dbReference type="GO" id="GO:0004057">
    <property type="term" value="F:arginyl-tRNA--protein transferase activity"/>
    <property type="evidence" value="ECO:0007669"/>
    <property type="project" value="UniProtKB-EC"/>
</dbReference>
<dbReference type="EMBL" id="JAUJDW010000007">
    <property type="protein sequence ID" value="KAK0661988.1"/>
    <property type="molecule type" value="Genomic_DNA"/>
</dbReference>
<keyword evidence="10" id="KW-1185">Reference proteome</keyword>
<evidence type="ECO:0000256" key="6">
    <source>
        <dbReference type="SAM" id="MobiDB-lite"/>
    </source>
</evidence>
<dbReference type="PIRSF" id="PIRSF037207">
    <property type="entry name" value="ATE1_euk"/>
    <property type="match status" value="1"/>
</dbReference>
<feature type="domain" description="N-end aminoacyl transferase N-terminal" evidence="7">
    <location>
        <begin position="22"/>
        <end position="100"/>
    </location>
</feature>
<dbReference type="SUPFAM" id="SSF55729">
    <property type="entry name" value="Acyl-CoA N-acyltransferases (Nat)"/>
    <property type="match status" value="1"/>
</dbReference>
<evidence type="ECO:0000259" key="8">
    <source>
        <dbReference type="Pfam" id="PF04377"/>
    </source>
</evidence>
<dbReference type="InterPro" id="IPR007472">
    <property type="entry name" value="N-end_Aminoacyl_Trfase_C"/>
</dbReference>
<sequence length="457" mass="51634">MQAPDAGAGPASFLTPLGYQSSSCGYCKSEDTSQRTPDSRAAYYVRSRSLDVAHYQALIDRGWRRSGTLLYKPDVRRACCPHYTIRLPAAAFKPTRDQRQAVNRWNKFILGESYMNEAKKLHPKTKEEKAKQRNGFNLCHVIHEAEDSNVKRPPEPAHRFEVTLEPDNFTEEKFQLFSNYQQAVHHEEAREVTRAGFARFLCDSPLQRCTMEGTSTRLGSFHQCYRLDGRLIAIAVLDLVPRAVSGVYFIYHSDFEKYSLGKISALREAALAEELGLQFYYMGYYIHNCKKMRYKGDYQPQYVLDPESYEWNKLDDELRKLLDEKKYVSLWRQRQNKDAKVPDNGGDTPMPEASSDGDFDGKHLDSPLLATAAVDDGLSLMELGMPGVLKVDELLESISLDKIKIGIPSAGMVASMEDLVTWDQGTITNKSSLKGHIAEMAACIGPDVAKEMIVQLS</sequence>
<comment type="caution">
    <text evidence="9">The sequence shown here is derived from an EMBL/GenBank/DDBJ whole genome shotgun (WGS) entry which is preliminary data.</text>
</comment>
<dbReference type="Pfam" id="PF04376">
    <property type="entry name" value="ATE_N"/>
    <property type="match status" value="1"/>
</dbReference>
<organism evidence="9 10">
    <name type="scientific">Lasiodiplodia hormozganensis</name>
    <dbReference type="NCBI Taxonomy" id="869390"/>
    <lineage>
        <taxon>Eukaryota</taxon>
        <taxon>Fungi</taxon>
        <taxon>Dikarya</taxon>
        <taxon>Ascomycota</taxon>
        <taxon>Pezizomycotina</taxon>
        <taxon>Dothideomycetes</taxon>
        <taxon>Dothideomycetes incertae sedis</taxon>
        <taxon>Botryosphaeriales</taxon>
        <taxon>Botryosphaeriaceae</taxon>
        <taxon>Lasiodiplodia</taxon>
    </lineage>
</organism>
<evidence type="ECO:0000256" key="2">
    <source>
        <dbReference type="ARBA" id="ARBA00022679"/>
    </source>
</evidence>
<dbReference type="InterPro" id="IPR007471">
    <property type="entry name" value="N-end_Aminoacyl_Trfase_N"/>
</dbReference>
<evidence type="ECO:0000256" key="1">
    <source>
        <dbReference type="ARBA" id="ARBA00009991"/>
    </source>
</evidence>
<comment type="similarity">
    <text evidence="1 5">Belongs to the R-transferase family.</text>
</comment>
<dbReference type="InterPro" id="IPR030700">
    <property type="entry name" value="N-end_Aminoacyl_Trfase"/>
</dbReference>
<evidence type="ECO:0000256" key="5">
    <source>
        <dbReference type="PIRNR" id="PIRNR037207"/>
    </source>
</evidence>
<dbReference type="InterPro" id="IPR016181">
    <property type="entry name" value="Acyl_CoA_acyltransferase"/>
</dbReference>
<comment type="function">
    <text evidence="5">Involved in the post-translational conjugation of arginine to the N-terminal aspartate or glutamate of a protein. This arginylation is required for degradation of the protein via the ubiquitin pathway.</text>
</comment>
<dbReference type="PANTHER" id="PTHR21367:SF1">
    <property type="entry name" value="ARGINYL-TRNA--PROTEIN TRANSFERASE 1"/>
    <property type="match status" value="1"/>
</dbReference>
<feature type="domain" description="N-end rule aminoacyl transferase C-terminal" evidence="8">
    <location>
        <begin position="172"/>
        <end position="305"/>
    </location>
</feature>
<keyword evidence="3 5" id="KW-0833">Ubl conjugation pathway</keyword>
<evidence type="ECO:0000313" key="9">
    <source>
        <dbReference type="EMBL" id="KAK0661988.1"/>
    </source>
</evidence>
<protein>
    <recommendedName>
        <fullName evidence="5">Arginyl-tRNA--protein transferase 1</fullName>
        <shortName evidence="5">Arginyltransferase 1</shortName>
        <shortName evidence="5">R-transferase 1</shortName>
        <ecNumber evidence="5">2.3.2.8</ecNumber>
    </recommendedName>
    <alternativeName>
        <fullName evidence="5">Arginine-tRNA--protein transferase 1</fullName>
    </alternativeName>
</protein>
<evidence type="ECO:0000256" key="4">
    <source>
        <dbReference type="ARBA" id="ARBA00023315"/>
    </source>
</evidence>
<dbReference type="PANTHER" id="PTHR21367">
    <property type="entry name" value="ARGININE-TRNA-PROTEIN TRANSFERASE 1"/>
    <property type="match status" value="1"/>
</dbReference>
<reference evidence="9" key="1">
    <citation type="submission" date="2023-06" db="EMBL/GenBank/DDBJ databases">
        <title>Multi-omics analyses reveal the molecular pathogenesis toolkit of Lasiodiplodia hormozganensis, a cross-kingdom pathogen.</title>
        <authorList>
            <person name="Felix C."/>
            <person name="Meneses R."/>
            <person name="Goncalves M.F.M."/>
            <person name="Tilleman L."/>
            <person name="Duarte A.S."/>
            <person name="Jorrin-Novo J.V."/>
            <person name="Van De Peer Y."/>
            <person name="Deforce D."/>
            <person name="Van Nieuwerburgh F."/>
            <person name="Esteves A.C."/>
            <person name="Alves A."/>
        </authorList>
    </citation>
    <scope>NUCLEOTIDE SEQUENCE</scope>
    <source>
        <strain evidence="9">CBS 339.90</strain>
    </source>
</reference>
<name>A0AA40D680_9PEZI</name>
<feature type="region of interest" description="Disordered" evidence="6">
    <location>
        <begin position="336"/>
        <end position="357"/>
    </location>
</feature>